<dbReference type="SMR" id="Q9U2Y6"/>
<proteinExistence type="predicted"/>
<evidence type="ECO:0000313" key="6">
    <source>
        <dbReference type="WormBase" id="Y113G7A.10"/>
    </source>
</evidence>
<feature type="chain" id="PRO_5013220761" evidence="3">
    <location>
        <begin position="16"/>
        <end position="300"/>
    </location>
</feature>
<keyword evidence="2" id="KW-1133">Transmembrane helix</keyword>
<evidence type="ECO:0000256" key="1">
    <source>
        <dbReference type="SAM" id="MobiDB-lite"/>
    </source>
</evidence>
<dbReference type="AGR" id="WB:WBGene00013747"/>
<dbReference type="eggNOG" id="ENOG502TH4J">
    <property type="taxonomic scope" value="Eukaryota"/>
</dbReference>
<organism evidence="4 5">
    <name type="scientific">Caenorhabditis elegans</name>
    <dbReference type="NCBI Taxonomy" id="6239"/>
    <lineage>
        <taxon>Eukaryota</taxon>
        <taxon>Metazoa</taxon>
        <taxon>Ecdysozoa</taxon>
        <taxon>Nematoda</taxon>
        <taxon>Chromadorea</taxon>
        <taxon>Rhabditida</taxon>
        <taxon>Rhabditina</taxon>
        <taxon>Rhabditomorpha</taxon>
        <taxon>Rhabditoidea</taxon>
        <taxon>Rhabditidae</taxon>
        <taxon>Peloderinae</taxon>
        <taxon>Caenorhabditis</taxon>
    </lineage>
</organism>
<protein>
    <submittedName>
        <fullName evidence="4">CX domain-containing protein</fullName>
    </submittedName>
</protein>
<dbReference type="STRING" id="6239.Y113G7A.10.1"/>
<dbReference type="WormBase" id="Y113G7A.10">
    <property type="protein sequence ID" value="CE40399"/>
    <property type="gene ID" value="WBGene00013747"/>
    <property type="gene designation" value="spe-19"/>
</dbReference>
<dbReference type="EMBL" id="BX284605">
    <property type="protein sequence ID" value="CAB60482.3"/>
    <property type="molecule type" value="Genomic_DNA"/>
</dbReference>
<dbReference type="AlphaFoldDB" id="Q9U2Y6"/>
<dbReference type="OrthoDB" id="5809445at2759"/>
<evidence type="ECO:0000256" key="3">
    <source>
        <dbReference type="SAM" id="SignalP"/>
    </source>
</evidence>
<sequence length="300" mass="34824">MQIFFLFFKFLKTMAENGEMKYLECYTTKEVIYDKFPKFTLEGEHTTIATYNITHESKTGPPACVMFFGTNGTHSATWQGHVSSFALPLECHINSKSYTHCFKSPNPFVFLELPNGWACCCSGHNCNWHNPSFFQFFERFILDNSELFNRLKAVCKYSFCIVFCVFITILWTIVEVLLTNLCEKRRKTCEESEFEMRNKIPSSLQLQPTQSSLKSRSGKNLSEMSLHPGSTLKVEKTQEDDVTEPKRSELEVASTQRSRINKDDDFVPIPEKPEWQTTKNGRLRRTSMNYEESTYSVLQE</sequence>
<dbReference type="CTD" id="190958"/>
<keyword evidence="2" id="KW-0812">Transmembrane</keyword>
<feature type="region of interest" description="Disordered" evidence="1">
    <location>
        <begin position="204"/>
        <end position="280"/>
    </location>
</feature>
<dbReference type="KEGG" id="cel:CELE_Y113G7A.10"/>
<dbReference type="RefSeq" id="NP_507871.3">
    <property type="nucleotide sequence ID" value="NM_075470.5"/>
</dbReference>
<evidence type="ECO:0000313" key="5">
    <source>
        <dbReference type="Proteomes" id="UP000001940"/>
    </source>
</evidence>
<dbReference type="UCSC" id="Y113G7A.10">
    <property type="organism name" value="c. elegans"/>
</dbReference>
<dbReference type="GeneID" id="190958"/>
<dbReference type="HOGENOM" id="CLU_080801_0_0_1"/>
<dbReference type="OMA" id="NYEESTY"/>
<feature type="compositionally biased region" description="Low complexity" evidence="1">
    <location>
        <begin position="204"/>
        <end position="215"/>
    </location>
</feature>
<keyword evidence="3" id="KW-0732">Signal</keyword>
<evidence type="ECO:0000256" key="2">
    <source>
        <dbReference type="SAM" id="Phobius"/>
    </source>
</evidence>
<dbReference type="GO" id="GO:0007286">
    <property type="term" value="P:spermatid development"/>
    <property type="evidence" value="ECO:0000315"/>
    <property type="project" value="WormBase"/>
</dbReference>
<dbReference type="InParanoid" id="Q9U2Y6"/>
<feature type="transmembrane region" description="Helical" evidence="2">
    <location>
        <begin position="156"/>
        <end position="178"/>
    </location>
</feature>
<name>Q9U2Y6_CAEEL</name>
<keyword evidence="5" id="KW-1185">Reference proteome</keyword>
<feature type="signal peptide" evidence="3">
    <location>
        <begin position="1"/>
        <end position="15"/>
    </location>
</feature>
<dbReference type="Bgee" id="WBGene00013747">
    <property type="expression patterns" value="Expressed in material anatomical entity and 2 other cell types or tissues"/>
</dbReference>
<feature type="compositionally biased region" description="Basic and acidic residues" evidence="1">
    <location>
        <begin position="233"/>
        <end position="250"/>
    </location>
</feature>
<dbReference type="FunCoup" id="Q9U2Y6">
    <property type="interactions" value="844"/>
</dbReference>
<gene>
    <name evidence="4 6" type="primary">spe-19</name>
    <name evidence="4" type="ORF">CELE_Y113G7A.10</name>
    <name evidence="6" type="ORF">Y113G7A.10</name>
</gene>
<dbReference type="Proteomes" id="UP000001940">
    <property type="component" value="Chromosome V"/>
</dbReference>
<dbReference type="PaxDb" id="6239-Y113G7A.10"/>
<reference evidence="4 5" key="1">
    <citation type="journal article" date="1998" name="Science">
        <title>Genome sequence of the nematode C. elegans: a platform for investigating biology.</title>
        <authorList>
            <consortium name="The C. elegans sequencing consortium"/>
            <person name="Sulson J.E."/>
            <person name="Waterston R."/>
        </authorList>
    </citation>
    <scope>NUCLEOTIDE SEQUENCE [LARGE SCALE GENOMIC DNA]</scope>
    <source>
        <strain evidence="4 5">Bristol N2</strain>
    </source>
</reference>
<accession>Q9U2Y6</accession>
<evidence type="ECO:0000313" key="4">
    <source>
        <dbReference type="EMBL" id="CAB60482.3"/>
    </source>
</evidence>
<keyword evidence="2" id="KW-0472">Membrane</keyword>